<dbReference type="EC" id="3.1.1.-" evidence="5"/>
<reference evidence="7" key="1">
    <citation type="journal article" date="2014" name="Science">
        <title>Ancient hybridizations among the ancestral genomes of bread wheat.</title>
        <authorList>
            <consortium name="International Wheat Genome Sequencing Consortium,"/>
            <person name="Marcussen T."/>
            <person name="Sandve S.R."/>
            <person name="Heier L."/>
            <person name="Spannagl M."/>
            <person name="Pfeifer M."/>
            <person name="Jakobsen K.S."/>
            <person name="Wulff B.B."/>
            <person name="Steuernagel B."/>
            <person name="Mayer K.F."/>
            <person name="Olsen O.A."/>
        </authorList>
    </citation>
    <scope>NUCLEOTIDE SEQUENCE [LARGE SCALE GENOMIC DNA]</scope>
    <source>
        <strain evidence="7">cv. AL8/78</strain>
    </source>
</reference>
<sequence length="213" mass="24320">MILVHVFLGRLQLNAFLMLDFFLTTFSGRKNIDGERFFRSVYNGVVHLQNVSKVLPKDCLAKMEPLDCFFPSELIKSINTPTFILNSGYDSWQIQNVLVPDESSPENSWLTCKANIRDCDSTQIEVLHGFRKTMVGDLKVVQDKEEWGLFIDSCFTHCQTPFKISWDSPISPRLGNKTISQAVGDWHFSRGQRVKEIDCEYPCNPTCSSQLPS</sequence>
<feature type="chain" id="PRO_5018812847" description="Pectin acetylesterase" evidence="5">
    <location>
        <begin position="29"/>
        <end position="213"/>
    </location>
</feature>
<dbReference type="Gramene" id="AET7Gv20087100.4">
    <property type="protein sequence ID" value="AET7Gv20087100.4"/>
    <property type="gene ID" value="AET7Gv20087100"/>
</dbReference>
<keyword evidence="5" id="KW-0732">Signal</keyword>
<dbReference type="GO" id="GO:0071555">
    <property type="term" value="P:cell wall organization"/>
    <property type="evidence" value="ECO:0007669"/>
    <property type="project" value="UniProtKB-KW"/>
</dbReference>
<evidence type="ECO:0000313" key="6">
    <source>
        <dbReference type="EnsemblPlants" id="AET7Gv20087100.4"/>
    </source>
</evidence>
<organism evidence="6 7">
    <name type="scientific">Aegilops tauschii subsp. strangulata</name>
    <name type="common">Goatgrass</name>
    <dbReference type="NCBI Taxonomy" id="200361"/>
    <lineage>
        <taxon>Eukaryota</taxon>
        <taxon>Viridiplantae</taxon>
        <taxon>Streptophyta</taxon>
        <taxon>Embryophyta</taxon>
        <taxon>Tracheophyta</taxon>
        <taxon>Spermatophyta</taxon>
        <taxon>Magnoliopsida</taxon>
        <taxon>Liliopsida</taxon>
        <taxon>Poales</taxon>
        <taxon>Poaceae</taxon>
        <taxon>BOP clade</taxon>
        <taxon>Pooideae</taxon>
        <taxon>Triticodae</taxon>
        <taxon>Triticeae</taxon>
        <taxon>Triticinae</taxon>
        <taxon>Aegilops</taxon>
    </lineage>
</organism>
<dbReference type="PANTHER" id="PTHR21562">
    <property type="entry name" value="NOTUM-RELATED"/>
    <property type="match status" value="1"/>
</dbReference>
<dbReference type="EnsemblPlants" id="AET7Gv20087100.4">
    <property type="protein sequence ID" value="AET7Gv20087100.4"/>
    <property type="gene ID" value="AET7Gv20087100"/>
</dbReference>
<comment type="subcellular location">
    <subcellularLocation>
        <location evidence="2 5">Secreted</location>
        <location evidence="2 5">Cell wall</location>
    </subcellularLocation>
</comment>
<dbReference type="GO" id="GO:0016787">
    <property type="term" value="F:hydrolase activity"/>
    <property type="evidence" value="ECO:0007669"/>
    <property type="project" value="UniProtKB-KW"/>
</dbReference>
<reference evidence="7" key="2">
    <citation type="journal article" date="2017" name="Nat. Plants">
        <title>The Aegilops tauschii genome reveals multiple impacts of transposons.</title>
        <authorList>
            <person name="Zhao G."/>
            <person name="Zou C."/>
            <person name="Li K."/>
            <person name="Wang K."/>
            <person name="Li T."/>
            <person name="Gao L."/>
            <person name="Zhang X."/>
            <person name="Wang H."/>
            <person name="Yang Z."/>
            <person name="Liu X."/>
            <person name="Jiang W."/>
            <person name="Mao L."/>
            <person name="Kong X."/>
            <person name="Jiao Y."/>
            <person name="Jia J."/>
        </authorList>
    </citation>
    <scope>NUCLEOTIDE SEQUENCE [LARGE SCALE GENOMIC DNA]</scope>
    <source>
        <strain evidence="7">cv. AL8/78</strain>
    </source>
</reference>
<keyword evidence="7" id="KW-1185">Reference proteome</keyword>
<name>A0A453QFM7_AEGTS</name>
<evidence type="ECO:0000256" key="3">
    <source>
        <dbReference type="ARBA" id="ARBA00005784"/>
    </source>
</evidence>
<comment type="similarity">
    <text evidence="3 5">Belongs to the pectinacetylesterase family.</text>
</comment>
<accession>A0A453QFM7</accession>
<evidence type="ECO:0000256" key="4">
    <source>
        <dbReference type="ARBA" id="ARBA00022512"/>
    </source>
</evidence>
<comment type="function">
    <text evidence="1 5">Hydrolyzes acetyl esters in homogalacturonan regions of pectin. In type I primary cell wall, galacturonic acid residues of pectin can be acetylated at the O-2 and O-3 positions. Decreasing the degree of acetylation of pectin gels in vitro alters their physical properties.</text>
</comment>
<keyword evidence="5" id="KW-0964">Secreted</keyword>
<reference evidence="6" key="5">
    <citation type="journal article" date="2021" name="G3 (Bethesda)">
        <title>Aegilops tauschii genome assembly Aet v5.0 features greater sequence contiguity and improved annotation.</title>
        <authorList>
            <person name="Wang L."/>
            <person name="Zhu T."/>
            <person name="Rodriguez J.C."/>
            <person name="Deal K.R."/>
            <person name="Dubcovsky J."/>
            <person name="McGuire P.E."/>
            <person name="Lux T."/>
            <person name="Spannagl M."/>
            <person name="Mayer K.F.X."/>
            <person name="Baldrich P."/>
            <person name="Meyers B.C."/>
            <person name="Huo N."/>
            <person name="Gu Y.Q."/>
            <person name="Zhou H."/>
            <person name="Devos K.M."/>
            <person name="Bennetzen J.L."/>
            <person name="Unver T."/>
            <person name="Budak H."/>
            <person name="Gulick P.J."/>
            <person name="Galiba G."/>
            <person name="Kalapos B."/>
            <person name="Nelson D.R."/>
            <person name="Li P."/>
            <person name="You F.M."/>
            <person name="Luo M.C."/>
            <person name="Dvorak J."/>
        </authorList>
    </citation>
    <scope>NUCLEOTIDE SEQUENCE [LARGE SCALE GENOMIC DNA]</scope>
    <source>
        <strain evidence="6">cv. AL8/78</strain>
    </source>
</reference>
<keyword evidence="5" id="KW-0961">Cell wall biogenesis/degradation</keyword>
<protein>
    <recommendedName>
        <fullName evidence="5">Pectin acetylesterase</fullName>
        <ecNumber evidence="5">3.1.1.-</ecNumber>
    </recommendedName>
</protein>
<evidence type="ECO:0000256" key="2">
    <source>
        <dbReference type="ARBA" id="ARBA00004191"/>
    </source>
</evidence>
<dbReference type="Proteomes" id="UP000015105">
    <property type="component" value="Chromosome 7D"/>
</dbReference>
<proteinExistence type="inferred from homology"/>
<keyword evidence="4 5" id="KW-0134">Cell wall</keyword>
<feature type="signal peptide" evidence="5">
    <location>
        <begin position="1"/>
        <end position="28"/>
    </location>
</feature>
<dbReference type="PANTHER" id="PTHR21562:SF117">
    <property type="entry name" value="PECTIN ACETYLESTERASE"/>
    <property type="match status" value="1"/>
</dbReference>
<evidence type="ECO:0000256" key="5">
    <source>
        <dbReference type="RuleBase" id="RU363114"/>
    </source>
</evidence>
<evidence type="ECO:0000313" key="7">
    <source>
        <dbReference type="Proteomes" id="UP000015105"/>
    </source>
</evidence>
<keyword evidence="5" id="KW-0378">Hydrolase</keyword>
<reference evidence="6" key="4">
    <citation type="submission" date="2019-03" db="UniProtKB">
        <authorList>
            <consortium name="EnsemblPlants"/>
        </authorList>
    </citation>
    <scope>IDENTIFICATION</scope>
</reference>
<dbReference type="InterPro" id="IPR004963">
    <property type="entry name" value="PAE/NOTUM"/>
</dbReference>
<dbReference type="AlphaFoldDB" id="A0A453QFM7"/>
<evidence type="ECO:0000256" key="1">
    <source>
        <dbReference type="ARBA" id="ARBA00003534"/>
    </source>
</evidence>
<dbReference type="Pfam" id="PF03283">
    <property type="entry name" value="PAE"/>
    <property type="match status" value="1"/>
</dbReference>
<reference evidence="6" key="3">
    <citation type="journal article" date="2017" name="Nature">
        <title>Genome sequence of the progenitor of the wheat D genome Aegilops tauschii.</title>
        <authorList>
            <person name="Luo M.C."/>
            <person name="Gu Y.Q."/>
            <person name="Puiu D."/>
            <person name="Wang H."/>
            <person name="Twardziok S.O."/>
            <person name="Deal K.R."/>
            <person name="Huo N."/>
            <person name="Zhu T."/>
            <person name="Wang L."/>
            <person name="Wang Y."/>
            <person name="McGuire P.E."/>
            <person name="Liu S."/>
            <person name="Long H."/>
            <person name="Ramasamy R.K."/>
            <person name="Rodriguez J.C."/>
            <person name="Van S.L."/>
            <person name="Yuan L."/>
            <person name="Wang Z."/>
            <person name="Xia Z."/>
            <person name="Xiao L."/>
            <person name="Anderson O.D."/>
            <person name="Ouyang S."/>
            <person name="Liang Y."/>
            <person name="Zimin A.V."/>
            <person name="Pertea G."/>
            <person name="Qi P."/>
            <person name="Bennetzen J.L."/>
            <person name="Dai X."/>
            <person name="Dawson M.W."/>
            <person name="Muller H.G."/>
            <person name="Kugler K."/>
            <person name="Rivarola-Duarte L."/>
            <person name="Spannagl M."/>
            <person name="Mayer K.F.X."/>
            <person name="Lu F.H."/>
            <person name="Bevan M.W."/>
            <person name="Leroy P."/>
            <person name="Li P."/>
            <person name="You F.M."/>
            <person name="Sun Q."/>
            <person name="Liu Z."/>
            <person name="Lyons E."/>
            <person name="Wicker T."/>
            <person name="Salzberg S.L."/>
            <person name="Devos K.M."/>
            <person name="Dvorak J."/>
        </authorList>
    </citation>
    <scope>NUCLEOTIDE SEQUENCE [LARGE SCALE GENOMIC DNA]</scope>
    <source>
        <strain evidence="6">cv. AL8/78</strain>
    </source>
</reference>